<dbReference type="Proteomes" id="UP000824890">
    <property type="component" value="Unassembled WGS sequence"/>
</dbReference>
<organism evidence="2 3">
    <name type="scientific">Brassica napus</name>
    <name type="common">Rape</name>
    <dbReference type="NCBI Taxonomy" id="3708"/>
    <lineage>
        <taxon>Eukaryota</taxon>
        <taxon>Viridiplantae</taxon>
        <taxon>Streptophyta</taxon>
        <taxon>Embryophyta</taxon>
        <taxon>Tracheophyta</taxon>
        <taxon>Spermatophyta</taxon>
        <taxon>Magnoliopsida</taxon>
        <taxon>eudicotyledons</taxon>
        <taxon>Gunneridae</taxon>
        <taxon>Pentapetalae</taxon>
        <taxon>rosids</taxon>
        <taxon>malvids</taxon>
        <taxon>Brassicales</taxon>
        <taxon>Brassicaceae</taxon>
        <taxon>Brassiceae</taxon>
        <taxon>Brassica</taxon>
    </lineage>
</organism>
<dbReference type="SUPFAM" id="SSF52047">
    <property type="entry name" value="RNI-like"/>
    <property type="match status" value="2"/>
</dbReference>
<dbReference type="SMART" id="SM00367">
    <property type="entry name" value="LRR_CC"/>
    <property type="match status" value="18"/>
</dbReference>
<evidence type="ECO:0000313" key="3">
    <source>
        <dbReference type="Proteomes" id="UP000824890"/>
    </source>
</evidence>
<name>A0ABQ7YPM1_BRANA</name>
<accession>A0ABQ7YPM1</accession>
<proteinExistence type="predicted"/>
<keyword evidence="3" id="KW-1185">Reference proteome</keyword>
<evidence type="ECO:0000259" key="1">
    <source>
        <dbReference type="Pfam" id="PF25372"/>
    </source>
</evidence>
<comment type="caution">
    <text evidence="2">The sequence shown here is derived from an EMBL/GenBank/DDBJ whole genome shotgun (WGS) entry which is preliminary data.</text>
</comment>
<feature type="domain" description="F-box/LRR-repeat protein 15-like leucin rich repeat" evidence="1">
    <location>
        <begin position="268"/>
        <end position="433"/>
    </location>
</feature>
<dbReference type="InterPro" id="IPR032675">
    <property type="entry name" value="LRR_dom_sf"/>
</dbReference>
<sequence length="600" mass="66247">MSHSILSALSEDLLVRVYGFLDPPCRKTWRLVSREFHRVDSLSRTSIRILRVEFLPALLFKYPNLSSLDLSVCPKLDDDAVLRIALDGAVSTSRLKSLNLSRATAVRARGLETLARLCRALERVDVSHCWAFGDREAAALSVAAGLRELKMDKCLSLSDVGLARIVVGCSKLNKISLKWCMEISDLGIDLLCKKCKDLKSLDVSYLKITNDSVRSIALLPKLEVLDMVSCPLIDDAGLHYLENGSPSLKEIDVTRCDRHLKTLWIDGARVSDSSLLTLTSSCRALTELGVSRCLDVTDIGMMGLARNCSNLKALNLACCGFVTDAAISAVAQSCLNLESLQLESCHLITEKGLQSLGCYSKRLQELDLTDCDGVNDRGLEYISKCSNLIRLKLGLCANISDKGIFHIGSKCSKLLELDLYRCAGFGDDGLAAISRGCKSLNRLILSYCGELTDAGAEKIRQLEHLTHLELRGIKNITGTGLSAIARGCKKLAYLDLKQCENIDDSGFWALAYFSRNLRQINLCNCSVSDTALCMLMSNLSRVQDVDLVHLNRVTVEGFEFALRACCNRLKKLKLLAPLRFLLSSELLEVLHARGCRIRWD</sequence>
<evidence type="ECO:0000313" key="2">
    <source>
        <dbReference type="EMBL" id="KAH0870167.1"/>
    </source>
</evidence>
<reference evidence="2 3" key="1">
    <citation type="submission" date="2021-05" db="EMBL/GenBank/DDBJ databases">
        <title>Genome Assembly of Synthetic Allotetraploid Brassica napus Reveals Homoeologous Exchanges between Subgenomes.</title>
        <authorList>
            <person name="Davis J.T."/>
        </authorList>
    </citation>
    <scope>NUCLEOTIDE SEQUENCE [LARGE SCALE GENOMIC DNA]</scope>
    <source>
        <strain evidence="3">cv. Da-Ae</strain>
        <tissue evidence="2">Seedling</tissue>
    </source>
</reference>
<dbReference type="Pfam" id="PF25372">
    <property type="entry name" value="DUF7885"/>
    <property type="match status" value="2"/>
</dbReference>
<dbReference type="Gene3D" id="3.80.10.10">
    <property type="entry name" value="Ribonuclease Inhibitor"/>
    <property type="match status" value="3"/>
</dbReference>
<dbReference type="InterPro" id="IPR057207">
    <property type="entry name" value="FBXL15_LRR"/>
</dbReference>
<feature type="domain" description="F-box/LRR-repeat protein 15-like leucin rich repeat" evidence="1">
    <location>
        <begin position="436"/>
        <end position="542"/>
    </location>
</feature>
<dbReference type="InterPro" id="IPR006553">
    <property type="entry name" value="Leu-rich_rpt_Cys-con_subtyp"/>
</dbReference>
<gene>
    <name evidence="2" type="ORF">HID58_077189</name>
</gene>
<dbReference type="PANTHER" id="PTHR13318">
    <property type="entry name" value="PARTNER OF PAIRED, ISOFORM B-RELATED"/>
    <property type="match status" value="1"/>
</dbReference>
<dbReference type="EMBL" id="JAGKQM010000017">
    <property type="protein sequence ID" value="KAH0870167.1"/>
    <property type="molecule type" value="Genomic_DNA"/>
</dbReference>
<protein>
    <recommendedName>
        <fullName evidence="1">F-box/LRR-repeat protein 15-like leucin rich repeat domain-containing protein</fullName>
    </recommendedName>
</protein>
<dbReference type="PANTHER" id="PTHR13318:SF272">
    <property type="entry name" value="OS12G0552700 PROTEIN"/>
    <property type="match status" value="1"/>
</dbReference>